<evidence type="ECO:0000256" key="5">
    <source>
        <dbReference type="SAM" id="SignalP"/>
    </source>
</evidence>
<keyword evidence="8" id="KW-1185">Reference proteome</keyword>
<evidence type="ECO:0000256" key="4">
    <source>
        <dbReference type="SAM" id="MobiDB-lite"/>
    </source>
</evidence>
<dbReference type="Pfam" id="PF00135">
    <property type="entry name" value="COesterase"/>
    <property type="match status" value="1"/>
</dbReference>
<feature type="signal peptide" evidence="5">
    <location>
        <begin position="1"/>
        <end position="40"/>
    </location>
</feature>
<feature type="domain" description="Carboxylesterase type B" evidence="6">
    <location>
        <begin position="43"/>
        <end position="533"/>
    </location>
</feature>
<dbReference type="RefSeq" id="XP_037224062.1">
    <property type="nucleotide sequence ID" value="XM_037358967.1"/>
</dbReference>
<evidence type="ECO:0000256" key="2">
    <source>
        <dbReference type="ARBA" id="ARBA00022801"/>
    </source>
</evidence>
<sequence length="579" mass="62810">MGSTTALIYRRHSLPKWGLRLMHLWRFFAVVVTTVLSASAQNPIVDLGYAQYQGAVSSANYAHFFGIRYAAAPLGDLRFRAPQPPPTLSGVQDATNQPDQCFQSSNGGASTNPLRDNGVSPVNPPIPITSRTPSSEDCLFLNVYYPSDAAGTPPQGLPVLVWIHGGGYLGGQANPWNGEDILNQSNRKVVVVIIQYRLGVFGFLPGEKVKQNGALNAGLRMRTLPFAYSIGNVVNTVDQDAALRWVNQHIAKFGGDPSKVTIWGESAGAGSVLQQIIANDGQTEPQLFHAAIVSSTFLPSQYQYNDRIPELLFSKVATQVNCDNATDTMACLRAVDANSLETANSNINVAGFFGTFTLVPVIDGVFIRQRPTLALAQGKVNGQKLLAVLNTFEGDIFVDGSTVSTANATQYAYNLFPTLSLAQASQVGQLYSGLGSQFFQANAIQSEAIFVCATYYLLRAFSGRAYKAELAVPPGTHGSDIGYYFPSFWAPVFPDRDFINAFAQMFTSFIISQDPNIDVDPLNPTITPDWGLWSESPSQTEMLFNRTESNEPFVQASETSQVLLDRCAFWEGIGATTGQ</sequence>
<feature type="chain" id="PRO_5034218806" description="Carboxylic ester hydrolase" evidence="5">
    <location>
        <begin position="41"/>
        <end position="579"/>
    </location>
</feature>
<keyword evidence="5" id="KW-0732">Signal</keyword>
<accession>A0A8H6WAU8</accession>
<dbReference type="InterPro" id="IPR019826">
    <property type="entry name" value="Carboxylesterase_B_AS"/>
</dbReference>
<dbReference type="GO" id="GO:0016787">
    <property type="term" value="F:hydrolase activity"/>
    <property type="evidence" value="ECO:0007669"/>
    <property type="project" value="UniProtKB-KW"/>
</dbReference>
<gene>
    <name evidence="7" type="ORF">MIND_00207000</name>
</gene>
<dbReference type="EMBL" id="JACAZF010000002">
    <property type="protein sequence ID" value="KAF7311954.1"/>
    <property type="molecule type" value="Genomic_DNA"/>
</dbReference>
<feature type="region of interest" description="Disordered" evidence="4">
    <location>
        <begin position="85"/>
        <end position="123"/>
    </location>
</feature>
<dbReference type="EC" id="3.1.1.-" evidence="3"/>
<evidence type="ECO:0000313" key="8">
    <source>
        <dbReference type="Proteomes" id="UP000636479"/>
    </source>
</evidence>
<dbReference type="PANTHER" id="PTHR11559">
    <property type="entry name" value="CARBOXYLESTERASE"/>
    <property type="match status" value="1"/>
</dbReference>
<keyword evidence="2 3" id="KW-0378">Hydrolase</keyword>
<dbReference type="Proteomes" id="UP000636479">
    <property type="component" value="Unassembled WGS sequence"/>
</dbReference>
<proteinExistence type="inferred from homology"/>
<evidence type="ECO:0000313" key="7">
    <source>
        <dbReference type="EMBL" id="KAF7311954.1"/>
    </source>
</evidence>
<dbReference type="InterPro" id="IPR019819">
    <property type="entry name" value="Carboxylesterase_B_CS"/>
</dbReference>
<feature type="compositionally biased region" description="Polar residues" evidence="4">
    <location>
        <begin position="89"/>
        <end position="114"/>
    </location>
</feature>
<dbReference type="PROSITE" id="PS00941">
    <property type="entry name" value="CARBOXYLESTERASE_B_2"/>
    <property type="match status" value="1"/>
</dbReference>
<organism evidence="7 8">
    <name type="scientific">Mycena indigotica</name>
    <dbReference type="NCBI Taxonomy" id="2126181"/>
    <lineage>
        <taxon>Eukaryota</taxon>
        <taxon>Fungi</taxon>
        <taxon>Dikarya</taxon>
        <taxon>Basidiomycota</taxon>
        <taxon>Agaricomycotina</taxon>
        <taxon>Agaricomycetes</taxon>
        <taxon>Agaricomycetidae</taxon>
        <taxon>Agaricales</taxon>
        <taxon>Marasmiineae</taxon>
        <taxon>Mycenaceae</taxon>
        <taxon>Mycena</taxon>
    </lineage>
</organism>
<dbReference type="SUPFAM" id="SSF53474">
    <property type="entry name" value="alpha/beta-Hydrolases"/>
    <property type="match status" value="1"/>
</dbReference>
<dbReference type="GeneID" id="59341483"/>
<dbReference type="InterPro" id="IPR050309">
    <property type="entry name" value="Type-B_Carboxylest/Lipase"/>
</dbReference>
<comment type="caution">
    <text evidence="7">The sequence shown here is derived from an EMBL/GenBank/DDBJ whole genome shotgun (WGS) entry which is preliminary data.</text>
</comment>
<evidence type="ECO:0000259" key="6">
    <source>
        <dbReference type="Pfam" id="PF00135"/>
    </source>
</evidence>
<dbReference type="PROSITE" id="PS00122">
    <property type="entry name" value="CARBOXYLESTERASE_B_1"/>
    <property type="match status" value="1"/>
</dbReference>
<name>A0A8H6WAU8_9AGAR</name>
<dbReference type="AlphaFoldDB" id="A0A8H6WAU8"/>
<dbReference type="Gene3D" id="3.40.50.1820">
    <property type="entry name" value="alpha/beta hydrolase"/>
    <property type="match status" value="1"/>
</dbReference>
<reference evidence="7" key="1">
    <citation type="submission" date="2020-05" db="EMBL/GenBank/DDBJ databases">
        <title>Mycena genomes resolve the evolution of fungal bioluminescence.</title>
        <authorList>
            <person name="Tsai I.J."/>
        </authorList>
    </citation>
    <scope>NUCLEOTIDE SEQUENCE</scope>
    <source>
        <strain evidence="7">171206Taipei</strain>
    </source>
</reference>
<dbReference type="InterPro" id="IPR002018">
    <property type="entry name" value="CarbesteraseB"/>
</dbReference>
<protein>
    <recommendedName>
        <fullName evidence="3">Carboxylic ester hydrolase</fullName>
        <ecNumber evidence="3">3.1.1.-</ecNumber>
    </recommendedName>
</protein>
<comment type="similarity">
    <text evidence="1 3">Belongs to the type-B carboxylesterase/lipase family.</text>
</comment>
<evidence type="ECO:0000256" key="3">
    <source>
        <dbReference type="RuleBase" id="RU361235"/>
    </source>
</evidence>
<evidence type="ECO:0000256" key="1">
    <source>
        <dbReference type="ARBA" id="ARBA00005964"/>
    </source>
</evidence>
<dbReference type="InterPro" id="IPR029058">
    <property type="entry name" value="AB_hydrolase_fold"/>
</dbReference>
<dbReference type="OrthoDB" id="408631at2759"/>